<evidence type="ECO:0000313" key="3">
    <source>
        <dbReference type="Proteomes" id="UP001341840"/>
    </source>
</evidence>
<feature type="region of interest" description="Disordered" evidence="1">
    <location>
        <begin position="183"/>
        <end position="220"/>
    </location>
</feature>
<keyword evidence="3" id="KW-1185">Reference proteome</keyword>
<dbReference type="EMBL" id="JASCZI010030236">
    <property type="protein sequence ID" value="MED6119389.1"/>
    <property type="molecule type" value="Genomic_DNA"/>
</dbReference>
<comment type="caution">
    <text evidence="2">The sequence shown here is derived from an EMBL/GenBank/DDBJ whole genome shotgun (WGS) entry which is preliminary data.</text>
</comment>
<name>A0ABU6R6Z0_9FABA</name>
<evidence type="ECO:0000313" key="2">
    <source>
        <dbReference type="EMBL" id="MED6119389.1"/>
    </source>
</evidence>
<dbReference type="Proteomes" id="UP001341840">
    <property type="component" value="Unassembled WGS sequence"/>
</dbReference>
<feature type="region of interest" description="Disordered" evidence="1">
    <location>
        <begin position="1"/>
        <end position="81"/>
    </location>
</feature>
<feature type="region of interest" description="Disordered" evidence="1">
    <location>
        <begin position="118"/>
        <end position="137"/>
    </location>
</feature>
<sequence>MVNQDEEGVAYTDHSGDERRQNQQQNQQQVDLDLNATANGSTESVGRNAEMGGTQNGQPNTSTFDRLGPGSPGPNPFGGIGSDDTQIIQELRHRMQAMEIEVKGLRKENVELKNVTKDLRSRRHSPHRSRSDLSLEPQLEGANAPCLANALHLVNAPHLGEGITQVARIIVIPRRMNLRNRGNDNIAVTRKRDDGREPHPLTDTPRSQTGSSRSNFQRAS</sequence>
<protein>
    <submittedName>
        <fullName evidence="2">Uncharacterized protein</fullName>
    </submittedName>
</protein>
<feature type="compositionally biased region" description="Polar residues" evidence="1">
    <location>
        <begin position="36"/>
        <end position="45"/>
    </location>
</feature>
<organism evidence="2 3">
    <name type="scientific">Stylosanthes scabra</name>
    <dbReference type="NCBI Taxonomy" id="79078"/>
    <lineage>
        <taxon>Eukaryota</taxon>
        <taxon>Viridiplantae</taxon>
        <taxon>Streptophyta</taxon>
        <taxon>Embryophyta</taxon>
        <taxon>Tracheophyta</taxon>
        <taxon>Spermatophyta</taxon>
        <taxon>Magnoliopsida</taxon>
        <taxon>eudicotyledons</taxon>
        <taxon>Gunneridae</taxon>
        <taxon>Pentapetalae</taxon>
        <taxon>rosids</taxon>
        <taxon>fabids</taxon>
        <taxon>Fabales</taxon>
        <taxon>Fabaceae</taxon>
        <taxon>Papilionoideae</taxon>
        <taxon>50 kb inversion clade</taxon>
        <taxon>dalbergioids sensu lato</taxon>
        <taxon>Dalbergieae</taxon>
        <taxon>Pterocarpus clade</taxon>
        <taxon>Stylosanthes</taxon>
    </lineage>
</organism>
<reference evidence="2 3" key="1">
    <citation type="journal article" date="2023" name="Plants (Basel)">
        <title>Bridging the Gap: Combining Genomics and Transcriptomics Approaches to Understand Stylosanthes scabra, an Orphan Legume from the Brazilian Caatinga.</title>
        <authorList>
            <person name="Ferreira-Neto J.R.C."/>
            <person name="da Silva M.D."/>
            <person name="Binneck E."/>
            <person name="de Melo N.F."/>
            <person name="da Silva R.H."/>
            <person name="de Melo A.L.T.M."/>
            <person name="Pandolfi V."/>
            <person name="Bustamante F.O."/>
            <person name="Brasileiro-Vidal A.C."/>
            <person name="Benko-Iseppon A.M."/>
        </authorList>
    </citation>
    <scope>NUCLEOTIDE SEQUENCE [LARGE SCALE GENOMIC DNA]</scope>
    <source>
        <tissue evidence="2">Leaves</tissue>
    </source>
</reference>
<feature type="compositionally biased region" description="Basic and acidic residues" evidence="1">
    <location>
        <begin position="190"/>
        <end position="200"/>
    </location>
</feature>
<accession>A0ABU6R6Z0</accession>
<feature type="compositionally biased region" description="Polar residues" evidence="1">
    <location>
        <begin position="204"/>
        <end position="220"/>
    </location>
</feature>
<proteinExistence type="predicted"/>
<evidence type="ECO:0000256" key="1">
    <source>
        <dbReference type="SAM" id="MobiDB-lite"/>
    </source>
</evidence>
<gene>
    <name evidence="2" type="ORF">PIB30_011454</name>
</gene>